<evidence type="ECO:0000256" key="2">
    <source>
        <dbReference type="ARBA" id="ARBA00023125"/>
    </source>
</evidence>
<dbReference type="SUPFAM" id="SSF46689">
    <property type="entry name" value="Homeodomain-like"/>
    <property type="match status" value="1"/>
</dbReference>
<organism evidence="6 7">
    <name type="scientific">Rhizobium leguminosarum bv. trifolii (strain WSM2304)</name>
    <dbReference type="NCBI Taxonomy" id="395492"/>
    <lineage>
        <taxon>Bacteria</taxon>
        <taxon>Pseudomonadati</taxon>
        <taxon>Pseudomonadota</taxon>
        <taxon>Alphaproteobacteria</taxon>
        <taxon>Hyphomicrobiales</taxon>
        <taxon>Rhizobiaceae</taxon>
        <taxon>Rhizobium/Agrobacterium group</taxon>
        <taxon>Rhizobium</taxon>
    </lineage>
</organism>
<dbReference type="InterPro" id="IPR001647">
    <property type="entry name" value="HTH_TetR"/>
</dbReference>
<feature type="DNA-binding region" description="H-T-H motif" evidence="4">
    <location>
        <begin position="39"/>
        <end position="58"/>
    </location>
</feature>
<dbReference type="Pfam" id="PF00440">
    <property type="entry name" value="TetR_N"/>
    <property type="match status" value="1"/>
</dbReference>
<gene>
    <name evidence="6" type="ordered locus">Rleg2_6237</name>
</gene>
<keyword evidence="6" id="KW-0614">Plasmid</keyword>
<dbReference type="PROSITE" id="PS50977">
    <property type="entry name" value="HTH_TETR_2"/>
    <property type="match status" value="1"/>
</dbReference>
<keyword evidence="1" id="KW-0805">Transcription regulation</keyword>
<dbReference type="Proteomes" id="UP000008330">
    <property type="component" value="Plasmid pRLG203"/>
</dbReference>
<sequence>MTNLLHDTPNRGPAEHAVRDQIIKTAADYFGHYGYTKTTVADLARELGFSKTYVYRFFESKQAIGEEICAAHLTVLLDNAREELRKGTSASDQLRRFFGSVSAHTARLLHEDKRIYEIAVIACIEDWAPAISYLDTLRAIITDIVQYGRDRGEFEKKTPIDEISRSILFAMTPFIDPVYLDRNLKHLPSAQTEMVGLVLRSLAV</sequence>
<reference evidence="6 7" key="1">
    <citation type="journal article" date="2010" name="Stand. Genomic Sci.">
        <title>Complete genome sequence of Rhizobium leguminosarum bv trifolii strain WSM2304, an effective microsymbiont of the South American clover Trifolium polymorphum.</title>
        <authorList>
            <person name="Reeve W."/>
            <person name="O'Hara G."/>
            <person name="Chain P."/>
            <person name="Ardley J."/>
            <person name="Brau L."/>
            <person name="Nandesena K."/>
            <person name="Tiwari R."/>
            <person name="Malfatti S."/>
            <person name="Kiss H."/>
            <person name="Lapidus A."/>
            <person name="Copeland A."/>
            <person name="Nolan M."/>
            <person name="Land M."/>
            <person name="Ivanova N."/>
            <person name="Mavromatis K."/>
            <person name="Markowitz V."/>
            <person name="Kyrpides N."/>
            <person name="Melino V."/>
            <person name="Denton M."/>
            <person name="Yates R."/>
            <person name="Howieson J."/>
        </authorList>
    </citation>
    <scope>NUCLEOTIDE SEQUENCE [LARGE SCALE GENOMIC DNA]</scope>
    <source>
        <strain evidence="6 7">WSM2304</strain>
    </source>
</reference>
<dbReference type="PANTHER" id="PTHR30055:SF234">
    <property type="entry name" value="HTH-TYPE TRANSCRIPTIONAL REGULATOR BETI"/>
    <property type="match status" value="1"/>
</dbReference>
<evidence type="ECO:0000313" key="6">
    <source>
        <dbReference type="EMBL" id="ACI59613.1"/>
    </source>
</evidence>
<dbReference type="GO" id="GO:0003677">
    <property type="term" value="F:DNA binding"/>
    <property type="evidence" value="ECO:0007669"/>
    <property type="project" value="UniProtKB-UniRule"/>
</dbReference>
<protein>
    <submittedName>
        <fullName evidence="6">Transcriptional regulator, TetR family</fullName>
    </submittedName>
</protein>
<keyword evidence="2 4" id="KW-0238">DNA-binding</keyword>
<dbReference type="RefSeq" id="WP_012559879.1">
    <property type="nucleotide sequence ID" value="NC_011370.1"/>
</dbReference>
<evidence type="ECO:0000256" key="1">
    <source>
        <dbReference type="ARBA" id="ARBA00023015"/>
    </source>
</evidence>
<proteinExistence type="predicted"/>
<dbReference type="InterPro" id="IPR050109">
    <property type="entry name" value="HTH-type_TetR-like_transc_reg"/>
</dbReference>
<dbReference type="KEGG" id="rlt:Rleg2_6237"/>
<dbReference type="EMBL" id="CP001195">
    <property type="protein sequence ID" value="ACI59613.1"/>
    <property type="molecule type" value="Genomic_DNA"/>
</dbReference>
<evidence type="ECO:0000259" key="5">
    <source>
        <dbReference type="PROSITE" id="PS50977"/>
    </source>
</evidence>
<evidence type="ECO:0000256" key="4">
    <source>
        <dbReference type="PROSITE-ProRule" id="PRU00335"/>
    </source>
</evidence>
<dbReference type="Gene3D" id="1.10.357.10">
    <property type="entry name" value="Tetracycline Repressor, domain 2"/>
    <property type="match status" value="1"/>
</dbReference>
<feature type="domain" description="HTH tetR-type" evidence="5">
    <location>
        <begin position="16"/>
        <end position="76"/>
    </location>
</feature>
<evidence type="ECO:0000256" key="3">
    <source>
        <dbReference type="ARBA" id="ARBA00023163"/>
    </source>
</evidence>
<name>A0ABF7QZ87_RHILW</name>
<geneLocation type="plasmid" evidence="6 7">
    <name>pRLG203</name>
</geneLocation>
<accession>A0ABF7QZ87</accession>
<evidence type="ECO:0000313" key="7">
    <source>
        <dbReference type="Proteomes" id="UP000008330"/>
    </source>
</evidence>
<keyword evidence="3" id="KW-0804">Transcription</keyword>
<dbReference type="PANTHER" id="PTHR30055">
    <property type="entry name" value="HTH-TYPE TRANSCRIPTIONAL REGULATOR RUTR"/>
    <property type="match status" value="1"/>
</dbReference>
<dbReference type="InterPro" id="IPR041478">
    <property type="entry name" value="TetR_C_27"/>
</dbReference>
<dbReference type="AlphaFoldDB" id="A0ABF7QZ87"/>
<keyword evidence="7" id="KW-1185">Reference proteome</keyword>
<dbReference type="Pfam" id="PF17935">
    <property type="entry name" value="TetR_C_27"/>
    <property type="match status" value="1"/>
</dbReference>
<dbReference type="InterPro" id="IPR009057">
    <property type="entry name" value="Homeodomain-like_sf"/>
</dbReference>